<dbReference type="GO" id="GO:0003723">
    <property type="term" value="F:RNA binding"/>
    <property type="evidence" value="ECO:0007669"/>
    <property type="project" value="InterPro"/>
</dbReference>
<protein>
    <recommendedName>
        <fullName evidence="4">Eukaryotic translation initiation factor 3 subunit C N-terminal domain-containing protein</fullName>
    </recommendedName>
</protein>
<dbReference type="Pfam" id="PF05470">
    <property type="entry name" value="eIF-3c_N"/>
    <property type="match status" value="1"/>
</dbReference>
<accession>A0A8V0X4N2</accession>
<dbReference type="Ensembl" id="ENSGALT00010000346.1">
    <property type="protein sequence ID" value="ENSGALP00010000189.1"/>
    <property type="gene ID" value="ENSGALG00010000177.1"/>
</dbReference>
<dbReference type="PANTHER" id="PTHR13937:SF0">
    <property type="entry name" value="EUKARYOTIC TRANSLATION INITIATION FACTOR 3 SUBUNIT C-RELATED"/>
    <property type="match status" value="1"/>
</dbReference>
<dbReference type="InterPro" id="IPR027516">
    <property type="entry name" value="EIF3C"/>
</dbReference>
<dbReference type="PANTHER" id="PTHR13937">
    <property type="entry name" value="EUKARYOTIC TRANSLATION INITATION FACTOR 3, SUBUNIT 8 EIF3S8 -RELATED"/>
    <property type="match status" value="1"/>
</dbReference>
<name>A0A8V0X4N2_CHICK</name>
<dbReference type="GO" id="GO:0005852">
    <property type="term" value="C:eukaryotic translation initiation factor 3 complex"/>
    <property type="evidence" value="ECO:0007669"/>
    <property type="project" value="InterPro"/>
</dbReference>
<reference evidence="5" key="1">
    <citation type="submission" date="2025-08" db="UniProtKB">
        <authorList>
            <consortium name="Ensembl"/>
        </authorList>
    </citation>
    <scope>IDENTIFICATION</scope>
    <source>
        <strain evidence="5">broiler</strain>
    </source>
</reference>
<dbReference type="Proteomes" id="UP000000539">
    <property type="component" value="Unassembled WGS sequence"/>
</dbReference>
<dbReference type="GeneTree" id="ENSGT00390000017900"/>
<sequence length="343" mass="37805">MHINLELLECVYLVAAMLLEIPYMAAHEFDARRRMISKQFHHQLRVGERQPLLGPPESMREHCTPYPPVHPHSSHSMAPYGSQCLPMAPYGSLWLPMGPNASQCLPMGPNASLWVPMAPYGSQCPPTPPYGSQWLPMGPSAFLWVPMAPYGSQWLPMGPNGSLWVPMGPNGSLWVPTPPYGSQWLPMGPNGSLWVPMPPNVSQCLPMGPSGSQCLPLGPNGSLWVSMGPNGCLWLPMGPNGSLWGCPTRGAMGLPHCPPGPPESMREHVVAASKAMKTGDWRSCHRFIVNEKMNGKVWDLFPEADKVRAMLVRKIQEESLRTYLFTYSSVYDSIRWGCPTAAP</sequence>
<keyword evidence="6" id="KW-1185">Reference proteome</keyword>
<evidence type="ECO:0000256" key="2">
    <source>
        <dbReference type="ARBA" id="ARBA00022540"/>
    </source>
</evidence>
<keyword evidence="1" id="KW-0963">Cytoplasm</keyword>
<feature type="domain" description="Eukaryotic translation initiation factor 3 subunit C N-terminal" evidence="4">
    <location>
        <begin position="1"/>
        <end position="31"/>
    </location>
</feature>
<dbReference type="InterPro" id="IPR008905">
    <property type="entry name" value="EIF3C_N_dom"/>
</dbReference>
<organism evidence="5 6">
    <name type="scientific">Gallus gallus</name>
    <name type="common">Chicken</name>
    <dbReference type="NCBI Taxonomy" id="9031"/>
    <lineage>
        <taxon>Eukaryota</taxon>
        <taxon>Metazoa</taxon>
        <taxon>Chordata</taxon>
        <taxon>Craniata</taxon>
        <taxon>Vertebrata</taxon>
        <taxon>Euteleostomi</taxon>
        <taxon>Archelosauria</taxon>
        <taxon>Archosauria</taxon>
        <taxon>Dinosauria</taxon>
        <taxon>Saurischia</taxon>
        <taxon>Theropoda</taxon>
        <taxon>Coelurosauria</taxon>
        <taxon>Aves</taxon>
        <taxon>Neognathae</taxon>
        <taxon>Galloanserae</taxon>
        <taxon>Galliformes</taxon>
        <taxon>Phasianidae</taxon>
        <taxon>Phasianinae</taxon>
        <taxon>Gallus</taxon>
    </lineage>
</organism>
<dbReference type="GO" id="GO:0031369">
    <property type="term" value="F:translation initiation factor binding"/>
    <property type="evidence" value="ECO:0007669"/>
    <property type="project" value="InterPro"/>
</dbReference>
<evidence type="ECO:0000313" key="5">
    <source>
        <dbReference type="Ensembl" id="ENSGALP00010000189.1"/>
    </source>
</evidence>
<dbReference type="GlyGen" id="A0A8V0X4N2">
    <property type="glycosylation" value="1 site"/>
</dbReference>
<evidence type="ECO:0000259" key="4">
    <source>
        <dbReference type="Pfam" id="PF05470"/>
    </source>
</evidence>
<keyword evidence="2" id="KW-0396">Initiation factor</keyword>
<dbReference type="AlphaFoldDB" id="A0A8V0X4N2"/>
<dbReference type="GO" id="GO:0003743">
    <property type="term" value="F:translation initiation factor activity"/>
    <property type="evidence" value="ECO:0007669"/>
    <property type="project" value="UniProtKB-KW"/>
</dbReference>
<keyword evidence="3" id="KW-0648">Protein biosynthesis</keyword>
<reference evidence="5" key="2">
    <citation type="submission" date="2025-09" db="UniProtKB">
        <authorList>
            <consortium name="Ensembl"/>
        </authorList>
    </citation>
    <scope>IDENTIFICATION</scope>
    <source>
        <strain evidence="5">broiler</strain>
    </source>
</reference>
<evidence type="ECO:0000256" key="3">
    <source>
        <dbReference type="ARBA" id="ARBA00022917"/>
    </source>
</evidence>
<evidence type="ECO:0000256" key="1">
    <source>
        <dbReference type="ARBA" id="ARBA00022490"/>
    </source>
</evidence>
<proteinExistence type="predicted"/>
<evidence type="ECO:0000313" key="6">
    <source>
        <dbReference type="Proteomes" id="UP000000539"/>
    </source>
</evidence>